<dbReference type="Gene3D" id="3.40.50.720">
    <property type="entry name" value="NAD(P)-binding Rossmann-like Domain"/>
    <property type="match status" value="1"/>
</dbReference>
<proteinExistence type="predicted"/>
<dbReference type="InterPro" id="IPR036291">
    <property type="entry name" value="NAD(P)-bd_dom_sf"/>
</dbReference>
<dbReference type="Proteomes" id="UP000473648">
    <property type="component" value="Unassembled WGS sequence"/>
</dbReference>
<dbReference type="InterPro" id="IPR023401">
    <property type="entry name" value="ODC_N"/>
</dbReference>
<dbReference type="Gene3D" id="3.30.1780.10">
    <property type="entry name" value="ornithine cyclodeaminase, domain 1"/>
    <property type="match status" value="1"/>
</dbReference>
<dbReference type="PANTHER" id="PTHR13812">
    <property type="entry name" value="KETIMINE REDUCTASE MU-CRYSTALLIN"/>
    <property type="match status" value="1"/>
</dbReference>
<dbReference type="EMBL" id="VOGB01000005">
    <property type="protein sequence ID" value="MQM73366.1"/>
    <property type="molecule type" value="Genomic_DNA"/>
</dbReference>
<accession>A0A6L5GU45</accession>
<dbReference type="AlphaFoldDB" id="A0A6L5GU45"/>
<dbReference type="Pfam" id="PF02423">
    <property type="entry name" value="OCD_Mu_crystall"/>
    <property type="match status" value="1"/>
</dbReference>
<name>A0A6L5GU45_9FIRM</name>
<reference evidence="1" key="1">
    <citation type="journal article" date="2020" name="Appl. Environ. Microbiol.">
        <title>Medium-Chain Fatty Acid Synthesis by 'Candidatus Weimeria bifida' gen. nov., sp. nov., and 'Candidatus Pseudoramibacter fermentans' sp. nov.</title>
        <authorList>
            <person name="Scarborough M.J."/>
            <person name="Myers K.S."/>
            <person name="Donohue T.J."/>
            <person name="Noguera D.R."/>
        </authorList>
    </citation>
    <scope>NUCLEOTIDE SEQUENCE</scope>
    <source>
        <strain evidence="1">EUB1.1</strain>
    </source>
</reference>
<gene>
    <name evidence="1" type="ORF">FRC53_08160</name>
</gene>
<dbReference type="GO" id="GO:0005737">
    <property type="term" value="C:cytoplasm"/>
    <property type="evidence" value="ECO:0007669"/>
    <property type="project" value="TreeGrafter"/>
</dbReference>
<dbReference type="PANTHER" id="PTHR13812:SF19">
    <property type="entry name" value="KETIMINE REDUCTASE MU-CRYSTALLIN"/>
    <property type="match status" value="1"/>
</dbReference>
<dbReference type="InterPro" id="IPR003462">
    <property type="entry name" value="ODC_Mu_crystall"/>
</dbReference>
<organism evidence="1 2">
    <name type="scientific">Candidatus Pseudoramibacter fermentans</name>
    <dbReference type="NCBI Taxonomy" id="2594427"/>
    <lineage>
        <taxon>Bacteria</taxon>
        <taxon>Bacillati</taxon>
        <taxon>Bacillota</taxon>
        <taxon>Clostridia</taxon>
        <taxon>Eubacteriales</taxon>
        <taxon>Eubacteriaceae</taxon>
        <taxon>Pseudoramibacter</taxon>
    </lineage>
</organism>
<sequence>MDEKKSREADILYLDEDQMIEAGVLDAGRCVDVMEETMGLLSDGDCLMGGPNHDAHGLMLFFPKESPIPGFPLNDSADRRFIAMPAYLGGRFHKAGVKWYGSNGRNRSRGLPRSILMFMLNDVETGMPLAYMSANLLSAMRTGAMPGLAVRKLARPDSKVLSILGPGVIGKANFLAVMSQMKNIDTVLIKGSTPQSKTAHAFVDFVKANAPQVKDIKVCATMEEAIRPADIVVEAISCKEGEWPEYKAEWFKPGVTFICTNAFNMNYRSIVDMRKVVDNLGMFVNYADEDEEGYDENGDREHTGCMGEDFVYMSRDGLLDLDTIDQLGDIVRGKKPGRKSDDEMILVSIEGIPIEDVAWGTECYENALKKGIGTKLKLWDQPKAL</sequence>
<evidence type="ECO:0000313" key="1">
    <source>
        <dbReference type="EMBL" id="MQM73366.1"/>
    </source>
</evidence>
<evidence type="ECO:0000313" key="2">
    <source>
        <dbReference type="Proteomes" id="UP000473648"/>
    </source>
</evidence>
<dbReference type="PIRSF" id="PIRSF001439">
    <property type="entry name" value="CryM"/>
    <property type="match status" value="1"/>
</dbReference>
<keyword evidence="2" id="KW-1185">Reference proteome</keyword>
<protein>
    <submittedName>
        <fullName evidence="1">Ornithine cyclodeaminase</fullName>
    </submittedName>
</protein>
<dbReference type="NCBIfam" id="NF004848">
    <property type="entry name" value="PRK06199.1"/>
    <property type="match status" value="1"/>
</dbReference>
<dbReference type="SUPFAM" id="SSF51735">
    <property type="entry name" value="NAD(P)-binding Rossmann-fold domains"/>
    <property type="match status" value="1"/>
</dbReference>
<comment type="caution">
    <text evidence="1">The sequence shown here is derived from an EMBL/GenBank/DDBJ whole genome shotgun (WGS) entry which is preliminary data.</text>
</comment>